<organism evidence="1 2">
    <name type="scientific">Heracleum sosnowskyi</name>
    <dbReference type="NCBI Taxonomy" id="360622"/>
    <lineage>
        <taxon>Eukaryota</taxon>
        <taxon>Viridiplantae</taxon>
        <taxon>Streptophyta</taxon>
        <taxon>Embryophyta</taxon>
        <taxon>Tracheophyta</taxon>
        <taxon>Spermatophyta</taxon>
        <taxon>Magnoliopsida</taxon>
        <taxon>eudicotyledons</taxon>
        <taxon>Gunneridae</taxon>
        <taxon>Pentapetalae</taxon>
        <taxon>asterids</taxon>
        <taxon>campanulids</taxon>
        <taxon>Apiales</taxon>
        <taxon>Apiaceae</taxon>
        <taxon>Apioideae</taxon>
        <taxon>apioid superclade</taxon>
        <taxon>Tordylieae</taxon>
        <taxon>Tordyliinae</taxon>
        <taxon>Heracleum</taxon>
    </lineage>
</organism>
<dbReference type="AlphaFoldDB" id="A0AAD8GX91"/>
<dbReference type="EMBL" id="JAUIZM010000011">
    <property type="protein sequence ID" value="KAK1356349.1"/>
    <property type="molecule type" value="Genomic_DNA"/>
</dbReference>
<dbReference type="Proteomes" id="UP001237642">
    <property type="component" value="Unassembled WGS sequence"/>
</dbReference>
<evidence type="ECO:0000313" key="2">
    <source>
        <dbReference type="Proteomes" id="UP001237642"/>
    </source>
</evidence>
<reference evidence="1" key="2">
    <citation type="submission" date="2023-05" db="EMBL/GenBank/DDBJ databases">
        <authorList>
            <person name="Schelkunov M.I."/>
        </authorList>
    </citation>
    <scope>NUCLEOTIDE SEQUENCE</scope>
    <source>
        <strain evidence="1">Hsosn_3</strain>
        <tissue evidence="1">Leaf</tissue>
    </source>
</reference>
<dbReference type="PANTHER" id="PTHR37079:SF4">
    <property type="entry name" value="SERINE_THREONINE-PROTEIN KINASE ATM"/>
    <property type="match status" value="1"/>
</dbReference>
<accession>A0AAD8GX91</accession>
<keyword evidence="2" id="KW-1185">Reference proteome</keyword>
<comment type="caution">
    <text evidence="1">The sequence shown here is derived from an EMBL/GenBank/DDBJ whole genome shotgun (WGS) entry which is preliminary data.</text>
</comment>
<gene>
    <name evidence="1" type="ORF">POM88_049605</name>
</gene>
<dbReference type="InterPro" id="IPR038980">
    <property type="entry name" value="ATM_plant"/>
</dbReference>
<sequence length="102" mass="11615">MIVVPGRNHISGHCNVMTPYYSEETVYSKSDLVMENEDDVLFLTMDYTGQVQSFKFIPLVYQIASRLGDPKDGQAAQSFQFALVSLLKKMAIDHLYHTVFSF</sequence>
<evidence type="ECO:0000313" key="1">
    <source>
        <dbReference type="EMBL" id="KAK1356349.1"/>
    </source>
</evidence>
<reference evidence="1" key="1">
    <citation type="submission" date="2023-02" db="EMBL/GenBank/DDBJ databases">
        <title>Genome of toxic invasive species Heracleum sosnowskyi carries increased number of genes despite the absence of recent whole-genome duplications.</title>
        <authorList>
            <person name="Schelkunov M."/>
            <person name="Shtratnikova V."/>
            <person name="Makarenko M."/>
            <person name="Klepikova A."/>
            <person name="Omelchenko D."/>
            <person name="Novikova G."/>
            <person name="Obukhova E."/>
            <person name="Bogdanov V."/>
            <person name="Penin A."/>
            <person name="Logacheva M."/>
        </authorList>
    </citation>
    <scope>NUCLEOTIDE SEQUENCE</scope>
    <source>
        <strain evidence="1">Hsosn_3</strain>
        <tissue evidence="1">Leaf</tissue>
    </source>
</reference>
<dbReference type="PANTHER" id="PTHR37079">
    <property type="entry name" value="SERINE/THREONINE-PROTEIN KINASE ATM"/>
    <property type="match status" value="1"/>
</dbReference>
<dbReference type="GO" id="GO:0004674">
    <property type="term" value="F:protein serine/threonine kinase activity"/>
    <property type="evidence" value="ECO:0007669"/>
    <property type="project" value="InterPro"/>
</dbReference>
<name>A0AAD8GX91_9APIA</name>
<protein>
    <submittedName>
        <fullName evidence="1">Uncharacterized protein</fullName>
    </submittedName>
</protein>
<dbReference type="GO" id="GO:0006974">
    <property type="term" value="P:DNA damage response"/>
    <property type="evidence" value="ECO:0007669"/>
    <property type="project" value="InterPro"/>
</dbReference>
<proteinExistence type="predicted"/>